<keyword evidence="2" id="KW-1185">Reference proteome</keyword>
<dbReference type="Proteomes" id="UP000509448">
    <property type="component" value="Chromosome"/>
</dbReference>
<dbReference type="AlphaFoldDB" id="A0A4P2VAH3"/>
<evidence type="ECO:0000313" key="1">
    <source>
        <dbReference type="EMBL" id="BBE41466.1"/>
    </source>
</evidence>
<organism evidence="1 2">
    <name type="scientific">Conexivisphaera calida</name>
    <dbReference type="NCBI Taxonomy" id="1874277"/>
    <lineage>
        <taxon>Archaea</taxon>
        <taxon>Nitrososphaerota</taxon>
        <taxon>Conexivisphaeria</taxon>
        <taxon>Conexivisphaerales</taxon>
        <taxon>Conexivisphaeraceae</taxon>
        <taxon>Conexivisphaera</taxon>
    </lineage>
</organism>
<accession>A0A4P2VAH3</accession>
<name>A0A4P2VAH3_9ARCH</name>
<gene>
    <name evidence="1" type="ORF">NAS2_0052</name>
</gene>
<sequence>MERRRISADYILRTVGGSELRYRLMHVYGEDIPPEFSEEVGSLMASVPALNYALFSKRMVFDVPLSDQDMQFILDMSDATARDIFVNRIVNRTGYIREEYIPNPADVGPEDARPMAEMEFPRRRDPIDMDAPRTDRCGVMSSGGKESLLTYGVAKEVGCTPHPCFFNESGHHWFTALRAYRWFSANEPNTARVWSNVDRLYSTIERNMRVVKVEALRRRRPEIYPVRLFFFEHYVFSCLPIFHAHGVGNVVLGNEYDDPSGLTYEFNGIKHYYAVYDQSQEFDAYMSRWFRRRGWGLRQWSAVRPLSGLVVERVLSKRYPQLFRLQVSCHSAHEEDGDVRPCGVCFKCNGIQLFLLANGLDPRIIGYRDDHVKSLPRRIARGMVRLDRDELEHAALLASRETGMELPIGREHPHVEMLQFDGRNSRFDAIPPDLRERIWSIYEGYTRGYAYLSGDGWSEISREEALRRAAEGDLWTTG</sequence>
<proteinExistence type="predicted"/>
<dbReference type="KEGG" id="ccai:NAS2_0052"/>
<dbReference type="InterPro" id="IPR014729">
    <property type="entry name" value="Rossmann-like_a/b/a_fold"/>
</dbReference>
<protein>
    <submittedName>
        <fullName evidence="1">Uncharacterized protein</fullName>
    </submittedName>
</protein>
<reference evidence="1 2" key="1">
    <citation type="journal article" date="2019" name="ISME J.">
        <title>Isolation and characterization of a thermophilic sulfur- and iron-reducing thaumarchaeote from a terrestrial acidic hot spring.</title>
        <authorList>
            <person name="Kato S."/>
            <person name="Itoh T."/>
            <person name="Yuki M."/>
            <person name="Nagamori M."/>
            <person name="Ohnishi M."/>
            <person name="Uematsu K."/>
            <person name="Suzuki K."/>
            <person name="Takashina T."/>
            <person name="Ohkuma M."/>
        </authorList>
    </citation>
    <scope>NUCLEOTIDE SEQUENCE [LARGE SCALE GENOMIC DNA]</scope>
    <source>
        <strain evidence="1 2">NAS-02</strain>
    </source>
</reference>
<dbReference type="Gene3D" id="3.40.50.620">
    <property type="entry name" value="HUPs"/>
    <property type="match status" value="1"/>
</dbReference>
<evidence type="ECO:0000313" key="2">
    <source>
        <dbReference type="Proteomes" id="UP000509448"/>
    </source>
</evidence>
<dbReference type="EMBL" id="AP018732">
    <property type="protein sequence ID" value="BBE41466.1"/>
    <property type="molecule type" value="Genomic_DNA"/>
</dbReference>